<name>A0A2R6C845_9ARCH</name>
<evidence type="ECO:0000313" key="2">
    <source>
        <dbReference type="EMBL" id="PSO07075.1"/>
    </source>
</evidence>
<dbReference type="Proteomes" id="UP000242015">
    <property type="component" value="Unassembled WGS sequence"/>
</dbReference>
<sequence length="123" mass="12677">MKGLLSRFTDILARLAVTLALAVASASMLGFSQAAAPLFTLVPLAGAPFPTNPVAPPGLNLGVIVGYAFYAGWLILGVAAILVMYEIVIQGHMEPRVKTAIVDLVLAAAILLGFWAFIGAIGG</sequence>
<keyword evidence="1" id="KW-0812">Transmembrane</keyword>
<evidence type="ECO:0000313" key="3">
    <source>
        <dbReference type="Proteomes" id="UP000242015"/>
    </source>
</evidence>
<protein>
    <submittedName>
        <fullName evidence="2">Uncharacterized protein</fullName>
    </submittedName>
</protein>
<dbReference type="AlphaFoldDB" id="A0A2R6C845"/>
<keyword evidence="1" id="KW-0472">Membrane</keyword>
<accession>A0A2R6C845</accession>
<feature type="transmembrane region" description="Helical" evidence="1">
    <location>
        <begin position="100"/>
        <end position="121"/>
    </location>
</feature>
<evidence type="ECO:0000256" key="1">
    <source>
        <dbReference type="SAM" id="Phobius"/>
    </source>
</evidence>
<gene>
    <name evidence="2" type="ORF">B9Q04_12775</name>
</gene>
<dbReference type="EMBL" id="NEXF01000331">
    <property type="protein sequence ID" value="PSO07075.1"/>
    <property type="molecule type" value="Genomic_DNA"/>
</dbReference>
<organism evidence="2 3">
    <name type="scientific">Candidatus Marsarchaeota G2 archaeon BE_D</name>
    <dbReference type="NCBI Taxonomy" id="1978158"/>
    <lineage>
        <taxon>Archaea</taxon>
        <taxon>Candidatus Marsarchaeota</taxon>
        <taxon>Candidatus Marsarchaeota group 2</taxon>
    </lineage>
</organism>
<comment type="caution">
    <text evidence="2">The sequence shown here is derived from an EMBL/GenBank/DDBJ whole genome shotgun (WGS) entry which is preliminary data.</text>
</comment>
<keyword evidence="1" id="KW-1133">Transmembrane helix</keyword>
<feature type="transmembrane region" description="Helical" evidence="1">
    <location>
        <begin position="58"/>
        <end position="88"/>
    </location>
</feature>
<reference evidence="2 3" key="1">
    <citation type="submission" date="2017-04" db="EMBL/GenBank/DDBJ databases">
        <title>Novel microbial lineages endemic to geothermal iron-oxide mats fill important gaps in the evolutionary history of Archaea.</title>
        <authorList>
            <person name="Jay Z.J."/>
            <person name="Beam J.P."/>
            <person name="Dlakic M."/>
            <person name="Rusch D.B."/>
            <person name="Kozubal M.A."/>
            <person name="Inskeep W.P."/>
        </authorList>
    </citation>
    <scope>NUCLEOTIDE SEQUENCE [LARGE SCALE GENOMIC DNA]</scope>
    <source>
        <strain evidence="2">BE_D</strain>
    </source>
</reference>
<proteinExistence type="predicted"/>